<sequence>MGRGIREKWDEPEEVRDEISPWFIEKNAIQEETPETIKKLDNTRKYINGKLKVDPFLIIFLLQNPILDASCFICSITLEYRRECGSSDTVQSLCQPDEDRELQDGVQDDIGKNCKEHLRASEIEGDASPSRPPICVTHLLRRTPQLEIVGGRTTWKRKP</sequence>
<dbReference type="AlphaFoldDB" id="A0A6P5ZRA7"/>
<keyword evidence="1" id="KW-1185">Reference proteome</keyword>
<name>A0A6P5ZRA7_DURZI</name>
<gene>
    <name evidence="2" type="primary">LOC111303149</name>
</gene>
<dbReference type="Proteomes" id="UP000515121">
    <property type="component" value="Unplaced"/>
</dbReference>
<dbReference type="OrthoDB" id="618395at2759"/>
<evidence type="ECO:0000313" key="2">
    <source>
        <dbReference type="RefSeq" id="XP_022754941.1"/>
    </source>
</evidence>
<dbReference type="GO" id="GO:0016297">
    <property type="term" value="F:fatty acyl-[ACP] hydrolase activity"/>
    <property type="evidence" value="ECO:0007669"/>
    <property type="project" value="InterPro"/>
</dbReference>
<evidence type="ECO:0000313" key="1">
    <source>
        <dbReference type="Proteomes" id="UP000515121"/>
    </source>
</evidence>
<dbReference type="PANTHER" id="PTHR31727:SF12">
    <property type="entry name" value="ACYL-[ACYL-CARRIER-PROTEIN] HYDROLASE"/>
    <property type="match status" value="1"/>
</dbReference>
<dbReference type="GO" id="GO:0000036">
    <property type="term" value="F:acyl carrier activity"/>
    <property type="evidence" value="ECO:0007669"/>
    <property type="project" value="TreeGrafter"/>
</dbReference>
<reference evidence="2" key="1">
    <citation type="submission" date="2025-08" db="UniProtKB">
        <authorList>
            <consortium name="RefSeq"/>
        </authorList>
    </citation>
    <scope>IDENTIFICATION</scope>
    <source>
        <tissue evidence="2">Fruit stalk</tissue>
    </source>
</reference>
<dbReference type="Gene3D" id="3.10.129.10">
    <property type="entry name" value="Hotdog Thioesterase"/>
    <property type="match status" value="1"/>
</dbReference>
<accession>A0A6P5ZRA7</accession>
<dbReference type="InterPro" id="IPR045023">
    <property type="entry name" value="FATA/B"/>
</dbReference>
<dbReference type="PANTHER" id="PTHR31727">
    <property type="entry name" value="OLEOYL-ACYL CARRIER PROTEIN THIOESTERASE 1, CHLOROPLASTIC"/>
    <property type="match status" value="1"/>
</dbReference>
<protein>
    <submittedName>
        <fullName evidence="2">Palmitoyl-acyl carrier protein thioesterase, chloroplastic-like</fullName>
    </submittedName>
</protein>
<dbReference type="GeneID" id="111303149"/>
<dbReference type="RefSeq" id="XP_022754941.1">
    <property type="nucleotide sequence ID" value="XM_022899206.1"/>
</dbReference>
<organism evidence="1 2">
    <name type="scientific">Durio zibethinus</name>
    <name type="common">Durian</name>
    <dbReference type="NCBI Taxonomy" id="66656"/>
    <lineage>
        <taxon>Eukaryota</taxon>
        <taxon>Viridiplantae</taxon>
        <taxon>Streptophyta</taxon>
        <taxon>Embryophyta</taxon>
        <taxon>Tracheophyta</taxon>
        <taxon>Spermatophyta</taxon>
        <taxon>Magnoliopsida</taxon>
        <taxon>eudicotyledons</taxon>
        <taxon>Gunneridae</taxon>
        <taxon>Pentapetalae</taxon>
        <taxon>rosids</taxon>
        <taxon>malvids</taxon>
        <taxon>Malvales</taxon>
        <taxon>Malvaceae</taxon>
        <taxon>Helicteroideae</taxon>
        <taxon>Durio</taxon>
    </lineage>
</organism>
<proteinExistence type="predicted"/>
<dbReference type="KEGG" id="dzi:111303149"/>